<feature type="transmembrane region" description="Helical" evidence="1">
    <location>
        <begin position="100"/>
        <end position="120"/>
    </location>
</feature>
<feature type="transmembrane region" description="Helical" evidence="1">
    <location>
        <begin position="43"/>
        <end position="63"/>
    </location>
</feature>
<feature type="transmembrane region" description="Helical" evidence="1">
    <location>
        <begin position="68"/>
        <end position="88"/>
    </location>
</feature>
<dbReference type="Proteomes" id="UP001500967">
    <property type="component" value="Unassembled WGS sequence"/>
</dbReference>
<organism evidence="2 3">
    <name type="scientific">Cryptosporangium japonicum</name>
    <dbReference type="NCBI Taxonomy" id="80872"/>
    <lineage>
        <taxon>Bacteria</taxon>
        <taxon>Bacillati</taxon>
        <taxon>Actinomycetota</taxon>
        <taxon>Actinomycetes</taxon>
        <taxon>Cryptosporangiales</taxon>
        <taxon>Cryptosporangiaceae</taxon>
        <taxon>Cryptosporangium</taxon>
    </lineage>
</organism>
<evidence type="ECO:0000313" key="3">
    <source>
        <dbReference type="Proteomes" id="UP001500967"/>
    </source>
</evidence>
<gene>
    <name evidence="2" type="ORF">GCM10009539_34360</name>
</gene>
<protein>
    <recommendedName>
        <fullName evidence="4">DoxX family protein</fullName>
    </recommendedName>
</protein>
<accession>A0ABP3DXJ2</accession>
<comment type="caution">
    <text evidence="2">The sequence shown here is derived from an EMBL/GenBank/DDBJ whole genome shotgun (WGS) entry which is preliminary data.</text>
</comment>
<dbReference type="EMBL" id="BAAAGX010000014">
    <property type="protein sequence ID" value="GAA0246126.1"/>
    <property type="molecule type" value="Genomic_DNA"/>
</dbReference>
<keyword evidence="3" id="KW-1185">Reference proteome</keyword>
<proteinExistence type="predicted"/>
<name>A0ABP3DXJ2_9ACTN</name>
<evidence type="ECO:0008006" key="4">
    <source>
        <dbReference type="Google" id="ProtNLM"/>
    </source>
</evidence>
<keyword evidence="1" id="KW-1133">Transmembrane helix</keyword>
<sequence length="124" mass="13373">MNVVPLHAAPTRPAPVVIATLLAGLYAVHSAYLATQGLFDRDVPALVPLLELGVWGLLMAGLWRGRHLAYVLVTIAATLTVLVAAPAFGESHHWADAVRLALGVALLVVLLFPQTSRTYYARRR</sequence>
<evidence type="ECO:0000313" key="2">
    <source>
        <dbReference type="EMBL" id="GAA0246126.1"/>
    </source>
</evidence>
<reference evidence="3" key="1">
    <citation type="journal article" date="2019" name="Int. J. Syst. Evol. Microbiol.">
        <title>The Global Catalogue of Microorganisms (GCM) 10K type strain sequencing project: providing services to taxonomists for standard genome sequencing and annotation.</title>
        <authorList>
            <consortium name="The Broad Institute Genomics Platform"/>
            <consortium name="The Broad Institute Genome Sequencing Center for Infectious Disease"/>
            <person name="Wu L."/>
            <person name="Ma J."/>
        </authorList>
    </citation>
    <scope>NUCLEOTIDE SEQUENCE [LARGE SCALE GENOMIC DNA]</scope>
    <source>
        <strain evidence="3">JCM 10425</strain>
    </source>
</reference>
<keyword evidence="1" id="KW-0812">Transmembrane</keyword>
<keyword evidence="1" id="KW-0472">Membrane</keyword>
<evidence type="ECO:0000256" key="1">
    <source>
        <dbReference type="SAM" id="Phobius"/>
    </source>
</evidence>
<dbReference type="RefSeq" id="WP_344649836.1">
    <property type="nucleotide sequence ID" value="NZ_BAAAGX010000014.1"/>
</dbReference>